<dbReference type="OrthoDB" id="3166447at2759"/>
<proteinExistence type="predicted"/>
<dbReference type="Proteomes" id="UP000054477">
    <property type="component" value="Unassembled WGS sequence"/>
</dbReference>
<dbReference type="PANTHER" id="PTHR33099:SF7">
    <property type="entry name" value="MYND-TYPE DOMAIN-CONTAINING PROTEIN"/>
    <property type="match status" value="1"/>
</dbReference>
<evidence type="ECO:0000313" key="2">
    <source>
        <dbReference type="EMBL" id="KIJ96593.1"/>
    </source>
</evidence>
<dbReference type="AlphaFoldDB" id="A0A0C9X5N5"/>
<sequence length="487" mass="52800">MFSNPRMPISRAASPAPGISRSFDGASVRSPSVLDFQIEKAPKSPNMGGGRAMPAQTANQDDVLLNQYVSALITAKDRQFAITGSIPLDPSQLVLFFRSKSGITHSLDFPIDVHYNTPPALDVLIAACRPHQTSDYDGYSSQESLFYPPNLPLTPSLEIANHPILDAVKTSLFPFLPPGQHLTAVRDKLEVLVDGAALSRQPPNLRKDGRSATIIVTLPVRHVGGELIVRDTDGTQETFLAKAGNHGEIEWVAFLADCEYEIQTVRRGCMLSVSYGVFLKNFDSPLVNGPTLISPSDKFFDLLAPILNMLRGRRIAFYVTHDYGVDPSQAVAESLIPLLKGADSLIYNAFKMYKLGVAVHWTAGGYVWPVDRTIELSTEDISQSPHLKSSNQGLRMPFGVVNGPAKLGGVPPIRGPFNTQGHGDIEAEAVRVRVEASGATLLADEAITILTDWNNPAPVVGTERVSFVSNGELEKLVVNALLVVYVP</sequence>
<reference evidence="3" key="2">
    <citation type="submission" date="2015-01" db="EMBL/GenBank/DDBJ databases">
        <title>Evolutionary Origins and Diversification of the Mycorrhizal Mutualists.</title>
        <authorList>
            <consortium name="DOE Joint Genome Institute"/>
            <consortium name="Mycorrhizal Genomics Consortium"/>
            <person name="Kohler A."/>
            <person name="Kuo A."/>
            <person name="Nagy L.G."/>
            <person name="Floudas D."/>
            <person name="Copeland A."/>
            <person name="Barry K.W."/>
            <person name="Cichocki N."/>
            <person name="Veneault-Fourrey C."/>
            <person name="LaButti K."/>
            <person name="Lindquist E.A."/>
            <person name="Lipzen A."/>
            <person name="Lundell T."/>
            <person name="Morin E."/>
            <person name="Murat C."/>
            <person name="Riley R."/>
            <person name="Ohm R."/>
            <person name="Sun H."/>
            <person name="Tunlid A."/>
            <person name="Henrissat B."/>
            <person name="Grigoriev I.V."/>
            <person name="Hibbett D.S."/>
            <person name="Martin F."/>
        </authorList>
    </citation>
    <scope>NUCLEOTIDE SEQUENCE [LARGE SCALE GENOMIC DNA]</scope>
    <source>
        <strain evidence="3">LaAM-08-1</strain>
    </source>
</reference>
<dbReference type="HOGENOM" id="CLU_045566_0_0_1"/>
<evidence type="ECO:0000256" key="1">
    <source>
        <dbReference type="SAM" id="MobiDB-lite"/>
    </source>
</evidence>
<feature type="region of interest" description="Disordered" evidence="1">
    <location>
        <begin position="1"/>
        <end position="24"/>
    </location>
</feature>
<gene>
    <name evidence="2" type="ORF">K443DRAFT_134095</name>
</gene>
<dbReference type="PANTHER" id="PTHR33099">
    <property type="entry name" value="FE2OG DIOXYGENASE DOMAIN-CONTAINING PROTEIN"/>
    <property type="match status" value="1"/>
</dbReference>
<dbReference type="STRING" id="1095629.A0A0C9X5N5"/>
<keyword evidence="3" id="KW-1185">Reference proteome</keyword>
<protein>
    <submittedName>
        <fullName evidence="2">Uncharacterized protein</fullName>
    </submittedName>
</protein>
<name>A0A0C9X5N5_9AGAR</name>
<accession>A0A0C9X5N5</accession>
<reference evidence="2 3" key="1">
    <citation type="submission" date="2014-04" db="EMBL/GenBank/DDBJ databases">
        <authorList>
            <consortium name="DOE Joint Genome Institute"/>
            <person name="Kuo A."/>
            <person name="Kohler A."/>
            <person name="Nagy L.G."/>
            <person name="Floudas D."/>
            <person name="Copeland A."/>
            <person name="Barry K.W."/>
            <person name="Cichocki N."/>
            <person name="Veneault-Fourrey C."/>
            <person name="LaButti K."/>
            <person name="Lindquist E.A."/>
            <person name="Lipzen A."/>
            <person name="Lundell T."/>
            <person name="Morin E."/>
            <person name="Murat C."/>
            <person name="Sun H."/>
            <person name="Tunlid A."/>
            <person name="Henrissat B."/>
            <person name="Grigoriev I.V."/>
            <person name="Hibbett D.S."/>
            <person name="Martin F."/>
            <person name="Nordberg H.P."/>
            <person name="Cantor M.N."/>
            <person name="Hua S.X."/>
        </authorList>
    </citation>
    <scope>NUCLEOTIDE SEQUENCE [LARGE SCALE GENOMIC DNA]</scope>
    <source>
        <strain evidence="2 3">LaAM-08-1</strain>
    </source>
</reference>
<evidence type="ECO:0000313" key="3">
    <source>
        <dbReference type="Proteomes" id="UP000054477"/>
    </source>
</evidence>
<organism evidence="2 3">
    <name type="scientific">Laccaria amethystina LaAM-08-1</name>
    <dbReference type="NCBI Taxonomy" id="1095629"/>
    <lineage>
        <taxon>Eukaryota</taxon>
        <taxon>Fungi</taxon>
        <taxon>Dikarya</taxon>
        <taxon>Basidiomycota</taxon>
        <taxon>Agaricomycotina</taxon>
        <taxon>Agaricomycetes</taxon>
        <taxon>Agaricomycetidae</taxon>
        <taxon>Agaricales</taxon>
        <taxon>Agaricineae</taxon>
        <taxon>Hydnangiaceae</taxon>
        <taxon>Laccaria</taxon>
    </lineage>
</organism>
<dbReference type="EMBL" id="KN838716">
    <property type="protein sequence ID" value="KIJ96593.1"/>
    <property type="molecule type" value="Genomic_DNA"/>
</dbReference>